<evidence type="ECO:0000256" key="1">
    <source>
        <dbReference type="ARBA" id="ARBA00022614"/>
    </source>
</evidence>
<sequence>MKCLQNFSVGGSATRKLRLDPIISLLLPNSLSSLSSLTKLELSYCNLSDGAIPSDISCLSRLQSLRLSGNKFTRIPDGVGQLPRLHQLDLSDCSRLQVLPKLPLGLGVLTIDYDGKHFKILHLHPRSPVWRSKERASILHMERYPAIECGLASLVGSGIPEWFNDKSTSSFGKIQLHSDLGSAVRYLQWKWKGYALFIVYEFHKPHTRPRKRRKPKVDEWKENSNSTTFDGGNPNFPIFVCHFQLDGVDVEKPLVLRALGVRSVGPNGFWAYIPAVWFWRNSGLFRTSGIGSLEASITTGPGSLNVETCMGSGRLVLDNYDAEMKSLMSEGDGGGLL</sequence>
<dbReference type="PROSITE" id="PS51450">
    <property type="entry name" value="LRR"/>
    <property type="match status" value="1"/>
</dbReference>
<dbReference type="InterPro" id="IPR003591">
    <property type="entry name" value="Leu-rich_rpt_typical-subtyp"/>
</dbReference>
<protein>
    <submittedName>
        <fullName evidence="4">Uncharacterized protein</fullName>
    </submittedName>
</protein>
<dbReference type="SUPFAM" id="SSF52058">
    <property type="entry name" value="L domain-like"/>
    <property type="match status" value="1"/>
</dbReference>
<dbReference type="Gene3D" id="3.80.10.10">
    <property type="entry name" value="Ribonuclease Inhibitor"/>
    <property type="match status" value="1"/>
</dbReference>
<dbReference type="Proteomes" id="UP000327013">
    <property type="component" value="Unassembled WGS sequence"/>
</dbReference>
<gene>
    <name evidence="4" type="ORF">FH972_026811</name>
</gene>
<name>A0A5N6L549_9ROSI</name>
<dbReference type="AlphaFoldDB" id="A0A5N6L549"/>
<evidence type="ECO:0000313" key="5">
    <source>
        <dbReference type="Proteomes" id="UP000327013"/>
    </source>
</evidence>
<dbReference type="InterPro" id="IPR032675">
    <property type="entry name" value="LRR_dom_sf"/>
</dbReference>
<evidence type="ECO:0000256" key="3">
    <source>
        <dbReference type="SAM" id="MobiDB-lite"/>
    </source>
</evidence>
<organism evidence="4 5">
    <name type="scientific">Carpinus fangiana</name>
    <dbReference type="NCBI Taxonomy" id="176857"/>
    <lineage>
        <taxon>Eukaryota</taxon>
        <taxon>Viridiplantae</taxon>
        <taxon>Streptophyta</taxon>
        <taxon>Embryophyta</taxon>
        <taxon>Tracheophyta</taxon>
        <taxon>Spermatophyta</taxon>
        <taxon>Magnoliopsida</taxon>
        <taxon>eudicotyledons</taxon>
        <taxon>Gunneridae</taxon>
        <taxon>Pentapetalae</taxon>
        <taxon>rosids</taxon>
        <taxon>fabids</taxon>
        <taxon>Fagales</taxon>
        <taxon>Betulaceae</taxon>
        <taxon>Carpinus</taxon>
    </lineage>
</organism>
<keyword evidence="1" id="KW-0433">Leucine-rich repeat</keyword>
<evidence type="ECO:0000313" key="4">
    <source>
        <dbReference type="EMBL" id="KAB8915428.1"/>
    </source>
</evidence>
<feature type="region of interest" description="Disordered" evidence="3">
    <location>
        <begin position="209"/>
        <end position="228"/>
    </location>
</feature>
<dbReference type="PANTHER" id="PTHR45752">
    <property type="entry name" value="LEUCINE-RICH REPEAT-CONTAINING"/>
    <property type="match status" value="1"/>
</dbReference>
<evidence type="ECO:0000256" key="2">
    <source>
        <dbReference type="ARBA" id="ARBA00022737"/>
    </source>
</evidence>
<keyword evidence="5" id="KW-1185">Reference proteome</keyword>
<keyword evidence="2" id="KW-0677">Repeat</keyword>
<proteinExistence type="predicted"/>
<dbReference type="EMBL" id="VIBQ01000126">
    <property type="protein sequence ID" value="KAB8915428.1"/>
    <property type="molecule type" value="Genomic_DNA"/>
</dbReference>
<dbReference type="SMART" id="SM00369">
    <property type="entry name" value="LRR_TYP"/>
    <property type="match status" value="2"/>
</dbReference>
<reference evidence="4 5" key="1">
    <citation type="submission" date="2019-06" db="EMBL/GenBank/DDBJ databases">
        <title>A chromosomal-level reference genome of Carpinus fangiana (Coryloideae, Betulaceae).</title>
        <authorList>
            <person name="Yang X."/>
            <person name="Wang Z."/>
            <person name="Zhang L."/>
            <person name="Hao G."/>
            <person name="Liu J."/>
            <person name="Yang Y."/>
        </authorList>
    </citation>
    <scope>NUCLEOTIDE SEQUENCE [LARGE SCALE GENOMIC DNA]</scope>
    <source>
        <strain evidence="4">Cfa_2016G</strain>
        <tissue evidence="4">Leaf</tissue>
    </source>
</reference>
<dbReference type="InterPro" id="IPR001611">
    <property type="entry name" value="Leu-rich_rpt"/>
</dbReference>
<dbReference type="Pfam" id="PF00560">
    <property type="entry name" value="LRR_1"/>
    <property type="match status" value="2"/>
</dbReference>
<dbReference type="PANTHER" id="PTHR45752:SF187">
    <property type="entry name" value="LEUCINE-RICH REPEAT AND IQ DOMAIN-CONTAINING PROTEIN 4"/>
    <property type="match status" value="1"/>
</dbReference>
<dbReference type="InterPro" id="IPR050715">
    <property type="entry name" value="LRR-SigEffector_domain"/>
</dbReference>
<dbReference type="OrthoDB" id="1936883at2759"/>
<accession>A0A5N6L549</accession>
<comment type="caution">
    <text evidence="4">The sequence shown here is derived from an EMBL/GenBank/DDBJ whole genome shotgun (WGS) entry which is preliminary data.</text>
</comment>